<evidence type="ECO:0000313" key="1">
    <source>
        <dbReference type="EMBL" id="GGJ90666.1"/>
    </source>
</evidence>
<sequence>MDKNDFEQKVIESYQQDEKMMILVYAQWCINNDLDPEALYEQAYPGQLNNQALKDALELTVSKQESEAIPDQTVLNILQLFGNHDLALIVQERIDNNKRTNDD</sequence>
<reference evidence="1" key="2">
    <citation type="submission" date="2020-09" db="EMBL/GenBank/DDBJ databases">
        <authorList>
            <person name="Sun Q."/>
            <person name="Ohkuma M."/>
        </authorList>
    </citation>
    <scope>NUCLEOTIDE SEQUENCE</scope>
    <source>
        <strain evidence="1">JCM 12580</strain>
    </source>
</reference>
<dbReference type="RefSeq" id="WP_188632135.1">
    <property type="nucleotide sequence ID" value="NZ_BMNQ01000010.1"/>
</dbReference>
<accession>A0A917UWL3</accession>
<evidence type="ECO:0000313" key="2">
    <source>
        <dbReference type="Proteomes" id="UP000658382"/>
    </source>
</evidence>
<dbReference type="EMBL" id="BMNQ01000010">
    <property type="protein sequence ID" value="GGJ90666.1"/>
    <property type="molecule type" value="Genomic_DNA"/>
</dbReference>
<dbReference type="Proteomes" id="UP000658382">
    <property type="component" value="Unassembled WGS sequence"/>
</dbReference>
<comment type="caution">
    <text evidence="1">The sequence shown here is derived from an EMBL/GenBank/DDBJ whole genome shotgun (WGS) entry which is preliminary data.</text>
</comment>
<evidence type="ECO:0008006" key="3">
    <source>
        <dbReference type="Google" id="ProtNLM"/>
    </source>
</evidence>
<protein>
    <recommendedName>
        <fullName evidence="3">YxiS</fullName>
    </recommendedName>
</protein>
<dbReference type="AlphaFoldDB" id="A0A917UWL3"/>
<name>A0A917UWL3_9BACI</name>
<organism evidence="1 2">
    <name type="scientific">Lentibacillus kapialis</name>
    <dbReference type="NCBI Taxonomy" id="340214"/>
    <lineage>
        <taxon>Bacteria</taxon>
        <taxon>Bacillati</taxon>
        <taxon>Bacillota</taxon>
        <taxon>Bacilli</taxon>
        <taxon>Bacillales</taxon>
        <taxon>Bacillaceae</taxon>
        <taxon>Lentibacillus</taxon>
    </lineage>
</organism>
<gene>
    <name evidence="1" type="primary">yxiS</name>
    <name evidence="1" type="ORF">GCM10007063_11510</name>
</gene>
<keyword evidence="2" id="KW-1185">Reference proteome</keyword>
<proteinExistence type="predicted"/>
<reference evidence="1" key="1">
    <citation type="journal article" date="2014" name="Int. J. Syst. Evol. Microbiol.">
        <title>Complete genome sequence of Corynebacterium casei LMG S-19264T (=DSM 44701T), isolated from a smear-ripened cheese.</title>
        <authorList>
            <consortium name="US DOE Joint Genome Institute (JGI-PGF)"/>
            <person name="Walter F."/>
            <person name="Albersmeier A."/>
            <person name="Kalinowski J."/>
            <person name="Ruckert C."/>
        </authorList>
    </citation>
    <scope>NUCLEOTIDE SEQUENCE</scope>
    <source>
        <strain evidence="1">JCM 12580</strain>
    </source>
</reference>